<evidence type="ECO:0000256" key="1">
    <source>
        <dbReference type="RuleBase" id="RU363044"/>
    </source>
</evidence>
<gene>
    <name evidence="4" type="ORF">SPHA_13715</name>
</gene>
<evidence type="ECO:0000259" key="2">
    <source>
        <dbReference type="Pfam" id="PF05970"/>
    </source>
</evidence>
<dbReference type="GO" id="GO:0006281">
    <property type="term" value="P:DNA repair"/>
    <property type="evidence" value="ECO:0007669"/>
    <property type="project" value="UniProtKB-KW"/>
</dbReference>
<keyword evidence="1" id="KW-0234">DNA repair</keyword>
<dbReference type="EMBL" id="CAHIKZ030000460">
    <property type="protein sequence ID" value="CAE1175575.1"/>
    <property type="molecule type" value="Genomic_DNA"/>
</dbReference>
<keyword evidence="1" id="KW-0378">Hydrolase</keyword>
<keyword evidence="1" id="KW-0233">DNA recombination</keyword>
<name>A0A812BAB0_ACAPH</name>
<comment type="caution">
    <text evidence="4">The sequence shown here is derived from an EMBL/GenBank/DDBJ whole genome shotgun (WGS) entry which is preliminary data.</text>
</comment>
<dbReference type="InterPro" id="IPR025476">
    <property type="entry name" value="Helitron_helicase-like"/>
</dbReference>
<comment type="catalytic activity">
    <reaction evidence="1">
        <text>ATP + H2O = ADP + phosphate + H(+)</text>
        <dbReference type="Rhea" id="RHEA:13065"/>
        <dbReference type="ChEBI" id="CHEBI:15377"/>
        <dbReference type="ChEBI" id="CHEBI:15378"/>
        <dbReference type="ChEBI" id="CHEBI:30616"/>
        <dbReference type="ChEBI" id="CHEBI:43474"/>
        <dbReference type="ChEBI" id="CHEBI:456216"/>
        <dbReference type="EC" id="5.6.2.3"/>
    </reaction>
</comment>
<dbReference type="Pfam" id="PF14214">
    <property type="entry name" value="Helitron_like_N"/>
    <property type="match status" value="1"/>
</dbReference>
<dbReference type="GO" id="GO:0043139">
    <property type="term" value="F:5'-3' DNA helicase activity"/>
    <property type="evidence" value="ECO:0007669"/>
    <property type="project" value="UniProtKB-EC"/>
</dbReference>
<reference evidence="4" key="1">
    <citation type="submission" date="2021-01" db="EMBL/GenBank/DDBJ databases">
        <authorList>
            <person name="Li R."/>
            <person name="Bekaert M."/>
        </authorList>
    </citation>
    <scope>NUCLEOTIDE SEQUENCE</scope>
    <source>
        <strain evidence="4">Farmed</strain>
    </source>
</reference>
<dbReference type="OrthoDB" id="6129494at2759"/>
<dbReference type="Proteomes" id="UP000597762">
    <property type="component" value="Unassembled WGS sequence"/>
</dbReference>
<feature type="domain" description="Helitron helicase-like" evidence="3">
    <location>
        <begin position="159"/>
        <end position="251"/>
    </location>
</feature>
<dbReference type="PANTHER" id="PTHR45786:SF74">
    <property type="entry name" value="ATP-DEPENDENT DNA HELICASE"/>
    <property type="match status" value="1"/>
</dbReference>
<organism evidence="4 5">
    <name type="scientific">Acanthosepion pharaonis</name>
    <name type="common">Pharaoh cuttlefish</name>
    <name type="synonym">Sepia pharaonis</name>
    <dbReference type="NCBI Taxonomy" id="158019"/>
    <lineage>
        <taxon>Eukaryota</taxon>
        <taxon>Metazoa</taxon>
        <taxon>Spiralia</taxon>
        <taxon>Lophotrochozoa</taxon>
        <taxon>Mollusca</taxon>
        <taxon>Cephalopoda</taxon>
        <taxon>Coleoidea</taxon>
        <taxon>Decapodiformes</taxon>
        <taxon>Sepiida</taxon>
        <taxon>Sepiina</taxon>
        <taxon>Sepiidae</taxon>
        <taxon>Acanthosepion</taxon>
    </lineage>
</organism>
<evidence type="ECO:0000259" key="3">
    <source>
        <dbReference type="Pfam" id="PF14214"/>
    </source>
</evidence>
<sequence length="380" mass="43229">MPATLQRLLLPEAPGAQRQGQTDFQGLLQTWSLCAYLKLPKLAARDVTCPSCSFYIVIDADKRPPDEHERCYNVPACNEVAAIIHGEQDRTRDIVLKSRDDALRRISDTDRSYDALQYPLLFPYEDGYHFGIPLHTPGGQPTKSSKGLSRKAFYSYRFMKQLPSDSYIHLRDSLRNEVNPRDLEKLCILHSIYTGGRYIHERTQNAMTYVKQYGRPDLFITFTCNPKWVEITRELLPGQDYTHKHDITARVVGPSFEAIRTVDGVARNTYREACLKCGFLEDDFQWDAGMAEGALLQAPATLRCLFAILILDIRDSTAFMGGFTLLLSGDFRQTLLVIPKGTWADAVRECLKSFKLWAHVQSLQLTTNMRAHTTGDKLVR</sequence>
<comment type="similarity">
    <text evidence="1">Belongs to the helicase family.</text>
</comment>
<evidence type="ECO:0000313" key="5">
    <source>
        <dbReference type="Proteomes" id="UP000597762"/>
    </source>
</evidence>
<dbReference type="GO" id="GO:0006310">
    <property type="term" value="P:DNA recombination"/>
    <property type="evidence" value="ECO:0007669"/>
    <property type="project" value="UniProtKB-KW"/>
</dbReference>
<keyword evidence="5" id="KW-1185">Reference proteome</keyword>
<dbReference type="Pfam" id="PF05970">
    <property type="entry name" value="PIF1"/>
    <property type="match status" value="1"/>
</dbReference>
<keyword evidence="1" id="KW-0347">Helicase</keyword>
<keyword evidence="1" id="KW-0067">ATP-binding</keyword>
<protein>
    <recommendedName>
        <fullName evidence="1">ATP-dependent DNA helicase</fullName>
        <ecNumber evidence="1">5.6.2.3</ecNumber>
    </recommendedName>
</protein>
<dbReference type="GO" id="GO:0000723">
    <property type="term" value="P:telomere maintenance"/>
    <property type="evidence" value="ECO:0007669"/>
    <property type="project" value="InterPro"/>
</dbReference>
<dbReference type="PANTHER" id="PTHR45786">
    <property type="entry name" value="DNA BINDING PROTEIN-LIKE"/>
    <property type="match status" value="1"/>
</dbReference>
<keyword evidence="1" id="KW-0547">Nucleotide-binding</keyword>
<evidence type="ECO:0000313" key="4">
    <source>
        <dbReference type="EMBL" id="CAE1175575.1"/>
    </source>
</evidence>
<feature type="domain" description="DNA helicase Pif1-like DEAD-box helicase" evidence="2">
    <location>
        <begin position="312"/>
        <end position="373"/>
    </location>
</feature>
<proteinExistence type="inferred from homology"/>
<dbReference type="GO" id="GO:0005524">
    <property type="term" value="F:ATP binding"/>
    <property type="evidence" value="ECO:0007669"/>
    <property type="project" value="UniProtKB-KW"/>
</dbReference>
<dbReference type="AlphaFoldDB" id="A0A812BAB0"/>
<keyword evidence="1" id="KW-0227">DNA damage</keyword>
<dbReference type="InterPro" id="IPR010285">
    <property type="entry name" value="DNA_helicase_pif1-like_DEAD"/>
</dbReference>
<accession>A0A812BAB0</accession>
<comment type="cofactor">
    <cofactor evidence="1">
        <name>Mg(2+)</name>
        <dbReference type="ChEBI" id="CHEBI:18420"/>
    </cofactor>
</comment>
<dbReference type="EC" id="5.6.2.3" evidence="1"/>
<dbReference type="GO" id="GO:0016787">
    <property type="term" value="F:hydrolase activity"/>
    <property type="evidence" value="ECO:0007669"/>
    <property type="project" value="UniProtKB-KW"/>
</dbReference>